<proteinExistence type="predicted"/>
<protein>
    <submittedName>
        <fullName evidence="1">Uncharacterized protein</fullName>
    </submittedName>
</protein>
<keyword evidence="2" id="KW-1185">Reference proteome</keyword>
<dbReference type="Proteomes" id="UP001239111">
    <property type="component" value="Chromosome 1"/>
</dbReference>
<gene>
    <name evidence="1" type="ORF">QAD02_020970</name>
</gene>
<comment type="caution">
    <text evidence="1">The sequence shown here is derived from an EMBL/GenBank/DDBJ whole genome shotgun (WGS) entry which is preliminary data.</text>
</comment>
<dbReference type="EMBL" id="CM056741">
    <property type="protein sequence ID" value="KAJ8685177.1"/>
    <property type="molecule type" value="Genomic_DNA"/>
</dbReference>
<accession>A0ACC2PP54</accession>
<reference evidence="1" key="1">
    <citation type="submission" date="2023-04" db="EMBL/GenBank/DDBJ databases">
        <title>A chromosome-level genome assembly of the parasitoid wasp Eretmocerus hayati.</title>
        <authorList>
            <person name="Zhong Y."/>
            <person name="Liu S."/>
            <person name="Liu Y."/>
        </authorList>
    </citation>
    <scope>NUCLEOTIDE SEQUENCE</scope>
    <source>
        <strain evidence="1">ZJU_SS_LIU_2023</strain>
    </source>
</reference>
<organism evidence="1 2">
    <name type="scientific">Eretmocerus hayati</name>
    <dbReference type="NCBI Taxonomy" id="131215"/>
    <lineage>
        <taxon>Eukaryota</taxon>
        <taxon>Metazoa</taxon>
        <taxon>Ecdysozoa</taxon>
        <taxon>Arthropoda</taxon>
        <taxon>Hexapoda</taxon>
        <taxon>Insecta</taxon>
        <taxon>Pterygota</taxon>
        <taxon>Neoptera</taxon>
        <taxon>Endopterygota</taxon>
        <taxon>Hymenoptera</taxon>
        <taxon>Apocrita</taxon>
        <taxon>Proctotrupomorpha</taxon>
        <taxon>Chalcidoidea</taxon>
        <taxon>Aphelinidae</taxon>
        <taxon>Aphelininae</taxon>
        <taxon>Eretmocerus</taxon>
    </lineage>
</organism>
<sequence>MELAPNSFCQDVLNSPSGIRINTRDHHKDAPENLHDSTNALPDRVTSGGKKRVRGEDNWITNRRKKLRNSGEAYVSTSSKEVPAKVFHVVESCCNKNCHEKVEPGPQEKSHEHFYEDLGDYDKQNYWLSGSMQRKSTNSTAVQWSYSIRSGGFNIPVCQKFLCSLLQIKRGRLTTIQNKMLKDQSLKDCRGKHDNHKLKMTETMKNMIKLHCESIDHTGSHYTDSSLQYFVDSELNLVKFYQSFCEYYRQETQTSQVPVSLPVYSNYFNYQLNYSFSPPRTDVCDMCYEYQIAEKTSPEFEIHKENVQKHKVCKKSMLSEKDVLCLEFDFGQNLPVPKLPVNDQFYKRLLWLHVFNVNVLSDDTRSYMYFIMEGIVKKGGNTVCNFLLDSISRELALGYFNKIHMFSDSCGGQNKNYLVLFFLSVLSKTFQLEIHHLFPVRGHSYCSCDRNFGLYGNKKKHMERIETPEDYYKLVEEAREPPFTIVKDSDVHVIDFESMIEEKCNIPKNLHIRDAVKISFFPNGEVQIFEDYDSQPTICQVIDHGITLDELKSARPAPSIGISGEKLKDVRSLLRFVREENQIVLQKVLDESLMKKKKESSKDEAKPDKVKGKEGHYFSVKKSLNVEIPMPKLTRILRKQCYADFKVKRSSSYKCCKISSYKGLEMKVHQ</sequence>
<evidence type="ECO:0000313" key="1">
    <source>
        <dbReference type="EMBL" id="KAJ8685177.1"/>
    </source>
</evidence>
<evidence type="ECO:0000313" key="2">
    <source>
        <dbReference type="Proteomes" id="UP001239111"/>
    </source>
</evidence>
<name>A0ACC2PP54_9HYME</name>